<feature type="coiled-coil region" evidence="1">
    <location>
        <begin position="78"/>
        <end position="112"/>
    </location>
</feature>
<evidence type="ECO:0000313" key="4">
    <source>
        <dbReference type="EMBL" id="GIJ48942.1"/>
    </source>
</evidence>
<feature type="transmembrane region" description="Helical" evidence="2">
    <location>
        <begin position="27"/>
        <end position="46"/>
    </location>
</feature>
<feature type="coiled-coil region" evidence="1">
    <location>
        <begin position="159"/>
        <end position="200"/>
    </location>
</feature>
<dbReference type="AlphaFoldDB" id="A0A8J4DU91"/>
<keyword evidence="2" id="KW-0812">Transmembrane</keyword>
<reference evidence="4" key="1">
    <citation type="submission" date="2021-01" db="EMBL/GenBank/DDBJ databases">
        <title>Whole genome shotgun sequence of Virgisporangium aliadipatigenens NBRC 105644.</title>
        <authorList>
            <person name="Komaki H."/>
            <person name="Tamura T."/>
        </authorList>
    </citation>
    <scope>NUCLEOTIDE SEQUENCE</scope>
    <source>
        <strain evidence="4">NBRC 105644</strain>
    </source>
</reference>
<evidence type="ECO:0000256" key="1">
    <source>
        <dbReference type="SAM" id="Coils"/>
    </source>
</evidence>
<evidence type="ECO:0000259" key="3">
    <source>
        <dbReference type="Pfam" id="PF26571"/>
    </source>
</evidence>
<keyword evidence="1" id="KW-0175">Coiled coil</keyword>
<sequence>MEFPDIHRHHTPSQHFATFRRQQRARALLHAVMTALAAILVLGLAAPAGAAPGDDGAGEEAGAPATLLEQLDVVGRAYNDAKAQLDASKARQADINKKIDFAKAQLELLADQVGVVANAAYRGSRLSVISGLLNDTNSDETLNKISQAAYMAQRDDRKLREYRQAQKDLAEQQKALDAEVKLQEQQTAEMEKRKNETERALAAVGNGGKVNGVPVPVPTANPAPRAANGTFAAEKCSVDDPTTTNCITPRMLNALNESRKAGFTRFTSCWRGGDRFEHPKGRACDYAAAPKGFGGHATGDDRNYGDRLAGWCVANADRIGVLYVIWYRIIWTPAAGWHTYSSGAGSSDPNTAHTNHVHLSVQ</sequence>
<protein>
    <recommendedName>
        <fullName evidence="3">ARB-07466-like C-terminal domain-containing protein</fullName>
    </recommendedName>
</protein>
<feature type="domain" description="ARB-07466-like C-terminal" evidence="3">
    <location>
        <begin position="244"/>
        <end position="346"/>
    </location>
</feature>
<keyword evidence="5" id="KW-1185">Reference proteome</keyword>
<gene>
    <name evidence="4" type="ORF">Val02_58280</name>
</gene>
<keyword evidence="2" id="KW-0472">Membrane</keyword>
<accession>A0A8J4DU91</accession>
<evidence type="ECO:0000256" key="2">
    <source>
        <dbReference type="SAM" id="Phobius"/>
    </source>
</evidence>
<name>A0A8J4DU91_9ACTN</name>
<dbReference type="Gene3D" id="6.10.250.3150">
    <property type="match status" value="1"/>
</dbReference>
<proteinExistence type="predicted"/>
<evidence type="ECO:0000313" key="5">
    <source>
        <dbReference type="Proteomes" id="UP000619260"/>
    </source>
</evidence>
<dbReference type="InterPro" id="IPR058593">
    <property type="entry name" value="ARB_07466-like_C"/>
</dbReference>
<keyword evidence="2" id="KW-1133">Transmembrane helix</keyword>
<dbReference type="Proteomes" id="UP000619260">
    <property type="component" value="Unassembled WGS sequence"/>
</dbReference>
<dbReference type="Pfam" id="PF26571">
    <property type="entry name" value="VldE"/>
    <property type="match status" value="1"/>
</dbReference>
<organism evidence="4 5">
    <name type="scientific">Virgisporangium aliadipatigenens</name>
    <dbReference type="NCBI Taxonomy" id="741659"/>
    <lineage>
        <taxon>Bacteria</taxon>
        <taxon>Bacillati</taxon>
        <taxon>Actinomycetota</taxon>
        <taxon>Actinomycetes</taxon>
        <taxon>Micromonosporales</taxon>
        <taxon>Micromonosporaceae</taxon>
        <taxon>Virgisporangium</taxon>
    </lineage>
</organism>
<comment type="caution">
    <text evidence="4">The sequence shown here is derived from an EMBL/GenBank/DDBJ whole genome shotgun (WGS) entry which is preliminary data.</text>
</comment>
<dbReference type="EMBL" id="BOPF01000023">
    <property type="protein sequence ID" value="GIJ48942.1"/>
    <property type="molecule type" value="Genomic_DNA"/>
</dbReference>